<proteinExistence type="predicted"/>
<accession>A0ABQ2AAI8</accession>
<dbReference type="Proteomes" id="UP000637774">
    <property type="component" value="Unassembled WGS sequence"/>
</dbReference>
<dbReference type="EMBL" id="BMGY01000035">
    <property type="protein sequence ID" value="GGH88873.1"/>
    <property type="molecule type" value="Genomic_DNA"/>
</dbReference>
<name>A0ABQ2AAI8_9BACT</name>
<dbReference type="RefSeq" id="WP_188563019.1">
    <property type="nucleotide sequence ID" value="NZ_BMGY01000035.1"/>
</dbReference>
<sequence>MAYEHLVLGNCQTFTGRSATLNRVDYRIMRSLPCIVIAAMSLFKLTNPVRHKLAVQLEPWAEVYYLRKGQEMELRQPVSAQGYYHLIVWEDGDVQVFVEGEFDNPQVFIDGEEAQPWNDFV</sequence>
<keyword evidence="2" id="KW-1185">Reference proteome</keyword>
<organism evidence="1 2">
    <name type="scientific">Hymenobacter frigidus</name>
    <dbReference type="NCBI Taxonomy" id="1524095"/>
    <lineage>
        <taxon>Bacteria</taxon>
        <taxon>Pseudomonadati</taxon>
        <taxon>Bacteroidota</taxon>
        <taxon>Cytophagia</taxon>
        <taxon>Cytophagales</taxon>
        <taxon>Hymenobacteraceae</taxon>
        <taxon>Hymenobacter</taxon>
    </lineage>
</organism>
<evidence type="ECO:0000313" key="1">
    <source>
        <dbReference type="EMBL" id="GGH88873.1"/>
    </source>
</evidence>
<reference evidence="2" key="1">
    <citation type="journal article" date="2019" name="Int. J. Syst. Evol. Microbiol.">
        <title>The Global Catalogue of Microorganisms (GCM) 10K type strain sequencing project: providing services to taxonomists for standard genome sequencing and annotation.</title>
        <authorList>
            <consortium name="The Broad Institute Genomics Platform"/>
            <consortium name="The Broad Institute Genome Sequencing Center for Infectious Disease"/>
            <person name="Wu L."/>
            <person name="Ma J."/>
        </authorList>
    </citation>
    <scope>NUCLEOTIDE SEQUENCE [LARGE SCALE GENOMIC DNA]</scope>
    <source>
        <strain evidence="2">CGMCC 1.14966</strain>
    </source>
</reference>
<comment type="caution">
    <text evidence="1">The sequence shown here is derived from an EMBL/GenBank/DDBJ whole genome shotgun (WGS) entry which is preliminary data.</text>
</comment>
<protein>
    <submittedName>
        <fullName evidence="1">Uncharacterized protein</fullName>
    </submittedName>
</protein>
<gene>
    <name evidence="1" type="ORF">GCM10011495_31150</name>
</gene>
<evidence type="ECO:0000313" key="2">
    <source>
        <dbReference type="Proteomes" id="UP000637774"/>
    </source>
</evidence>